<keyword evidence="2" id="KW-0812">Transmembrane</keyword>
<keyword evidence="4" id="KW-1185">Reference proteome</keyword>
<dbReference type="AlphaFoldDB" id="A0A1E3IVD4"/>
<reference evidence="3" key="1">
    <citation type="submission" date="2016-06" db="EMBL/GenBank/DDBJ databases">
        <authorList>
            <person name="Cuomo C."/>
            <person name="Litvintseva A."/>
            <person name="Heitman J."/>
            <person name="Chen Y."/>
            <person name="Sun S."/>
            <person name="Springer D."/>
            <person name="Dromer F."/>
            <person name="Young S."/>
            <person name="Zeng Q."/>
            <person name="Chapman S."/>
            <person name="Gujja S."/>
            <person name="Saif S."/>
            <person name="Birren B."/>
        </authorList>
    </citation>
    <scope>NUCLEOTIDE SEQUENCE</scope>
    <source>
        <strain evidence="3">CBS 7841</strain>
    </source>
</reference>
<feature type="compositionally biased region" description="Polar residues" evidence="1">
    <location>
        <begin position="1"/>
        <end position="26"/>
    </location>
</feature>
<dbReference type="VEuPathDB" id="FungiDB:L203_00681"/>
<dbReference type="Proteomes" id="UP000094043">
    <property type="component" value="Chromosome 8"/>
</dbReference>
<accession>A0A1E3IVD4</accession>
<evidence type="ECO:0000256" key="2">
    <source>
        <dbReference type="SAM" id="Phobius"/>
    </source>
</evidence>
<feature type="transmembrane region" description="Helical" evidence="2">
    <location>
        <begin position="39"/>
        <end position="55"/>
    </location>
</feature>
<gene>
    <name evidence="3" type="ORF">L203_105973</name>
</gene>
<proteinExistence type="predicted"/>
<feature type="region of interest" description="Disordered" evidence="1">
    <location>
        <begin position="66"/>
        <end position="89"/>
    </location>
</feature>
<name>A0A1E3IVD4_9TREE</name>
<keyword evidence="2" id="KW-0472">Membrane</keyword>
<sequence length="89" mass="9659">MFARITSRSMASNARNTRRYASTVTPPTGPAGSGGNNNMLIGGGLVAAVGLYFWYTANRNKVDHKAGEMREKTKEELKDAQQRAAKALK</sequence>
<protein>
    <submittedName>
        <fullName evidence="3">Uncharacterized protein</fullName>
    </submittedName>
</protein>
<reference evidence="3" key="2">
    <citation type="journal article" date="2022" name="Elife">
        <title>Obligate sexual reproduction of a homothallic fungus closely related to the Cryptococcus pathogenic species complex.</title>
        <authorList>
            <person name="Passer A.R."/>
            <person name="Clancey S.A."/>
            <person name="Shea T."/>
            <person name="David-Palma M."/>
            <person name="Averette A.F."/>
            <person name="Boekhout T."/>
            <person name="Porcel B.M."/>
            <person name="Nowrousian M."/>
            <person name="Cuomo C.A."/>
            <person name="Sun S."/>
            <person name="Heitman J."/>
            <person name="Coelho M.A."/>
        </authorList>
    </citation>
    <scope>NUCLEOTIDE SEQUENCE</scope>
    <source>
        <strain evidence="3">CBS 7841</strain>
    </source>
</reference>
<evidence type="ECO:0000313" key="4">
    <source>
        <dbReference type="Proteomes" id="UP000094043"/>
    </source>
</evidence>
<reference evidence="3" key="3">
    <citation type="submission" date="2024-01" db="EMBL/GenBank/DDBJ databases">
        <authorList>
            <person name="Coelho M.A."/>
            <person name="David-Palma M."/>
            <person name="Shea T."/>
            <person name="Sun S."/>
            <person name="Cuomo C.A."/>
            <person name="Heitman J."/>
        </authorList>
    </citation>
    <scope>NUCLEOTIDE SEQUENCE</scope>
    <source>
        <strain evidence="3">CBS 7841</strain>
    </source>
</reference>
<evidence type="ECO:0000313" key="3">
    <source>
        <dbReference type="EMBL" id="WVN90731.1"/>
    </source>
</evidence>
<dbReference type="EMBL" id="CP143791">
    <property type="protein sequence ID" value="WVN90731.1"/>
    <property type="molecule type" value="Genomic_DNA"/>
</dbReference>
<dbReference type="GeneID" id="91090181"/>
<organism evidence="3 4">
    <name type="scientific">Cryptococcus depauperatus CBS 7841</name>
    <dbReference type="NCBI Taxonomy" id="1295531"/>
    <lineage>
        <taxon>Eukaryota</taxon>
        <taxon>Fungi</taxon>
        <taxon>Dikarya</taxon>
        <taxon>Basidiomycota</taxon>
        <taxon>Agaricomycotina</taxon>
        <taxon>Tremellomycetes</taxon>
        <taxon>Tremellales</taxon>
        <taxon>Cryptococcaceae</taxon>
        <taxon>Cryptococcus</taxon>
    </lineage>
</organism>
<feature type="region of interest" description="Disordered" evidence="1">
    <location>
        <begin position="1"/>
        <end position="37"/>
    </location>
</feature>
<keyword evidence="2" id="KW-1133">Transmembrane helix</keyword>
<feature type="compositionally biased region" description="Basic and acidic residues" evidence="1">
    <location>
        <begin position="66"/>
        <end position="81"/>
    </location>
</feature>
<dbReference type="KEGG" id="cdep:91090181"/>
<evidence type="ECO:0000256" key="1">
    <source>
        <dbReference type="SAM" id="MobiDB-lite"/>
    </source>
</evidence>
<dbReference type="RefSeq" id="XP_066071431.1">
    <property type="nucleotide sequence ID" value="XM_066215334.1"/>
</dbReference>